<reference evidence="1" key="2">
    <citation type="journal article" date="2015" name="Data Brief">
        <title>Shoot transcriptome of the giant reed, Arundo donax.</title>
        <authorList>
            <person name="Barrero R.A."/>
            <person name="Guerrero F.D."/>
            <person name="Moolhuijzen P."/>
            <person name="Goolsby J.A."/>
            <person name="Tidwell J."/>
            <person name="Bellgard S.E."/>
            <person name="Bellgard M.I."/>
        </authorList>
    </citation>
    <scope>NUCLEOTIDE SEQUENCE</scope>
    <source>
        <tissue evidence="1">Shoot tissue taken approximately 20 cm above the soil surface</tissue>
    </source>
</reference>
<dbReference type="AlphaFoldDB" id="A0A0A9DAZ7"/>
<proteinExistence type="predicted"/>
<organism evidence="1">
    <name type="scientific">Arundo donax</name>
    <name type="common">Giant reed</name>
    <name type="synonym">Donax arundinaceus</name>
    <dbReference type="NCBI Taxonomy" id="35708"/>
    <lineage>
        <taxon>Eukaryota</taxon>
        <taxon>Viridiplantae</taxon>
        <taxon>Streptophyta</taxon>
        <taxon>Embryophyta</taxon>
        <taxon>Tracheophyta</taxon>
        <taxon>Spermatophyta</taxon>
        <taxon>Magnoliopsida</taxon>
        <taxon>Liliopsida</taxon>
        <taxon>Poales</taxon>
        <taxon>Poaceae</taxon>
        <taxon>PACMAD clade</taxon>
        <taxon>Arundinoideae</taxon>
        <taxon>Arundineae</taxon>
        <taxon>Arundo</taxon>
    </lineage>
</organism>
<dbReference type="EMBL" id="GBRH01216973">
    <property type="protein sequence ID" value="JAD80922.1"/>
    <property type="molecule type" value="Transcribed_RNA"/>
</dbReference>
<name>A0A0A9DAZ7_ARUDO</name>
<reference evidence="1" key="1">
    <citation type="submission" date="2014-09" db="EMBL/GenBank/DDBJ databases">
        <authorList>
            <person name="Magalhaes I.L.F."/>
            <person name="Oliveira U."/>
            <person name="Santos F.R."/>
            <person name="Vidigal T.H.D.A."/>
            <person name="Brescovit A.D."/>
            <person name="Santos A.J."/>
        </authorList>
    </citation>
    <scope>NUCLEOTIDE SEQUENCE</scope>
    <source>
        <tissue evidence="1">Shoot tissue taken approximately 20 cm above the soil surface</tissue>
    </source>
</reference>
<accession>A0A0A9DAZ7</accession>
<evidence type="ECO:0000313" key="1">
    <source>
        <dbReference type="EMBL" id="JAD80922.1"/>
    </source>
</evidence>
<sequence>MRKGAKTYFNKKKTSYLKTDKEDDECLKACKPPCNAGHGMLFFECDTCEPSKPTLLSIQSNPMH</sequence>
<protein>
    <submittedName>
        <fullName evidence="1">Uncharacterized protein</fullName>
    </submittedName>
</protein>